<evidence type="ECO:0000256" key="2">
    <source>
        <dbReference type="ARBA" id="ARBA00022618"/>
    </source>
</evidence>
<organism evidence="8 9">
    <name type="scientific">Microthyrium microscopicum</name>
    <dbReference type="NCBI Taxonomy" id="703497"/>
    <lineage>
        <taxon>Eukaryota</taxon>
        <taxon>Fungi</taxon>
        <taxon>Dikarya</taxon>
        <taxon>Ascomycota</taxon>
        <taxon>Pezizomycotina</taxon>
        <taxon>Dothideomycetes</taxon>
        <taxon>Dothideomycetes incertae sedis</taxon>
        <taxon>Microthyriales</taxon>
        <taxon>Microthyriaceae</taxon>
        <taxon>Microthyrium</taxon>
    </lineage>
</organism>
<dbReference type="GO" id="GO:0034399">
    <property type="term" value="C:nuclear periphery"/>
    <property type="evidence" value="ECO:0007669"/>
    <property type="project" value="TreeGrafter"/>
</dbReference>
<dbReference type="GO" id="GO:0005680">
    <property type="term" value="C:anaphase-promoting complex"/>
    <property type="evidence" value="ECO:0007669"/>
    <property type="project" value="InterPro"/>
</dbReference>
<dbReference type="Proteomes" id="UP000799302">
    <property type="component" value="Unassembled WGS sequence"/>
</dbReference>
<dbReference type="InterPro" id="IPR024977">
    <property type="entry name" value="Apc4-like_WD40_dom"/>
</dbReference>
<dbReference type="GO" id="GO:0051301">
    <property type="term" value="P:cell division"/>
    <property type="evidence" value="ECO:0007669"/>
    <property type="project" value="UniProtKB-KW"/>
</dbReference>
<evidence type="ECO:0000256" key="4">
    <source>
        <dbReference type="ARBA" id="ARBA00022786"/>
    </source>
</evidence>
<evidence type="ECO:0000259" key="6">
    <source>
        <dbReference type="Pfam" id="PF12894"/>
    </source>
</evidence>
<dbReference type="InterPro" id="IPR024790">
    <property type="entry name" value="APC4_long_dom"/>
</dbReference>
<dbReference type="InterPro" id="IPR036322">
    <property type="entry name" value="WD40_repeat_dom_sf"/>
</dbReference>
<dbReference type="GO" id="GO:0031145">
    <property type="term" value="P:anaphase-promoting complex-dependent catabolic process"/>
    <property type="evidence" value="ECO:0007669"/>
    <property type="project" value="InterPro"/>
</dbReference>
<proteinExistence type="predicted"/>
<reference evidence="8" key="1">
    <citation type="journal article" date="2020" name="Stud. Mycol.">
        <title>101 Dothideomycetes genomes: a test case for predicting lifestyles and emergence of pathogens.</title>
        <authorList>
            <person name="Haridas S."/>
            <person name="Albert R."/>
            <person name="Binder M."/>
            <person name="Bloem J."/>
            <person name="Labutti K."/>
            <person name="Salamov A."/>
            <person name="Andreopoulos B."/>
            <person name="Baker S."/>
            <person name="Barry K."/>
            <person name="Bills G."/>
            <person name="Bluhm B."/>
            <person name="Cannon C."/>
            <person name="Castanera R."/>
            <person name="Culley D."/>
            <person name="Daum C."/>
            <person name="Ezra D."/>
            <person name="Gonzalez J."/>
            <person name="Henrissat B."/>
            <person name="Kuo A."/>
            <person name="Liang C."/>
            <person name="Lipzen A."/>
            <person name="Lutzoni F."/>
            <person name="Magnuson J."/>
            <person name="Mondo S."/>
            <person name="Nolan M."/>
            <person name="Ohm R."/>
            <person name="Pangilinan J."/>
            <person name="Park H.-J."/>
            <person name="Ramirez L."/>
            <person name="Alfaro M."/>
            <person name="Sun H."/>
            <person name="Tritt A."/>
            <person name="Yoshinaga Y."/>
            <person name="Zwiers L.-H."/>
            <person name="Turgeon B."/>
            <person name="Goodwin S."/>
            <person name="Spatafora J."/>
            <person name="Crous P."/>
            <person name="Grigoriev I."/>
        </authorList>
    </citation>
    <scope>NUCLEOTIDE SEQUENCE</scope>
    <source>
        <strain evidence="8">CBS 115976</strain>
    </source>
</reference>
<accession>A0A6A6UMP1</accession>
<name>A0A6A6UMP1_9PEZI</name>
<dbReference type="Pfam" id="PF12896">
    <property type="entry name" value="ANAPC4"/>
    <property type="match status" value="1"/>
</dbReference>
<sequence>MADEKTENRSLIVSKILGQEVQPNLLRCCPTMDLIATVTRDERVEVFRLSGQRAFSVQRKKKDTKVTSLCWKYNGQYIAVSWSDGEVDVVSAETGNALQNFRQFTGSNAAMCLGWGMSLLDVEAARARTKTNGESLGSYSKKQAVSADDFLDREPDLEKLDLPAELPDQLATFDATELMPKLPTLAVLPSSAYKNGQLSLAELFASQTLLDAALHRGSSRELNALNTFLLSNASGVVQLIVYDSLSIGSIALPGLAVDDKIEYIKHYSHPLAHCHVVLSKIQQGTKNPVLALVPISLRFLRKAGKNISFIDYKTAQLDTLVKYVGESILAIYHHWKTSHDLPSRFQANISESLAEKNEPSLSESLYQLAATGYCSETMNEWLKDELAERGHKRWDQAITQGHTKIIELLQENLLPALDRCSVVLANLQGLAQYYEHSPAFDVPISSFLIIQDIIKCMRLLAHHMLLFASVEQKRFATFSKWLRHQIEVQTADAATQAGQELVERDAGVDHTLVLSYIESGLDGSKLDAFLCPPADAPTILIKSDIYEVVRQALEAFKNGEAHKKEMLKLLAYHNEWCQHNTALIEQITEWQRANALIPGAIVLENGDVEVASCDMRMAVSDSTPAGALWTYVATTTKQEPAVVTVRRVLHSDILDDMNDGIQEVEAFLVKLPGQVKDLQFVDDHELLVLLKTATASRLVAIPIIDKDSSKVGPAFSRIDGSAKSMEWPSGSAPQVNGHIELTDDALEIATRMSFTDEDGFQPVRIEVNGRQGRRLCVLLGSDLRQFRVFDLDCLGADTAAGAAATDRP</sequence>
<evidence type="ECO:0000313" key="9">
    <source>
        <dbReference type="Proteomes" id="UP000799302"/>
    </source>
</evidence>
<dbReference type="AlphaFoldDB" id="A0A6A6UMP1"/>
<evidence type="ECO:0000313" key="8">
    <source>
        <dbReference type="EMBL" id="KAF2672956.1"/>
    </source>
</evidence>
<dbReference type="GO" id="GO:0070979">
    <property type="term" value="P:protein K11-linked ubiquitination"/>
    <property type="evidence" value="ECO:0007669"/>
    <property type="project" value="TreeGrafter"/>
</dbReference>
<dbReference type="PANTHER" id="PTHR13260">
    <property type="entry name" value="ANAPHASE PROMOTING COMPLEX SUBUNIT 4 APC4"/>
    <property type="match status" value="1"/>
</dbReference>
<keyword evidence="4" id="KW-0833">Ubl conjugation pathway</keyword>
<gene>
    <name evidence="8" type="ORF">BT63DRAFT_382837</name>
</gene>
<evidence type="ECO:0000259" key="7">
    <source>
        <dbReference type="Pfam" id="PF12896"/>
    </source>
</evidence>
<evidence type="ECO:0000256" key="5">
    <source>
        <dbReference type="ARBA" id="ARBA00023306"/>
    </source>
</evidence>
<keyword evidence="3" id="KW-0498">Mitosis</keyword>
<dbReference type="OrthoDB" id="2110451at2759"/>
<protein>
    <recommendedName>
        <fullName evidence="1">Anaphase-promoting complex subunit 4</fullName>
    </recommendedName>
</protein>
<dbReference type="InterPro" id="IPR015943">
    <property type="entry name" value="WD40/YVTN_repeat-like_dom_sf"/>
</dbReference>
<keyword evidence="2" id="KW-0132">Cell division</keyword>
<keyword evidence="5" id="KW-0131">Cell cycle</keyword>
<dbReference type="Pfam" id="PF12894">
    <property type="entry name" value="ANAPC4_WD40"/>
    <property type="match status" value="1"/>
</dbReference>
<feature type="domain" description="Anaphase-promoting complex subunit 4 long" evidence="7">
    <location>
        <begin position="292"/>
        <end position="490"/>
    </location>
</feature>
<dbReference type="SUPFAM" id="SSF50978">
    <property type="entry name" value="WD40 repeat-like"/>
    <property type="match status" value="1"/>
</dbReference>
<dbReference type="PANTHER" id="PTHR13260:SF0">
    <property type="entry name" value="ANAPHASE-PROMOTING COMPLEX SUBUNIT 4"/>
    <property type="match status" value="1"/>
</dbReference>
<dbReference type="EMBL" id="MU004231">
    <property type="protein sequence ID" value="KAF2672956.1"/>
    <property type="molecule type" value="Genomic_DNA"/>
</dbReference>
<dbReference type="InterPro" id="IPR024789">
    <property type="entry name" value="APC4"/>
</dbReference>
<dbReference type="Gene3D" id="2.130.10.10">
    <property type="entry name" value="YVTN repeat-like/Quinoprotein amine dehydrogenase"/>
    <property type="match status" value="1"/>
</dbReference>
<keyword evidence="9" id="KW-1185">Reference proteome</keyword>
<evidence type="ECO:0000256" key="1">
    <source>
        <dbReference type="ARBA" id="ARBA00016067"/>
    </source>
</evidence>
<feature type="domain" description="Anaphase-promoting complex subunit 4-like WD40" evidence="6">
    <location>
        <begin position="28"/>
        <end position="117"/>
    </location>
</feature>
<evidence type="ECO:0000256" key="3">
    <source>
        <dbReference type="ARBA" id="ARBA00022776"/>
    </source>
</evidence>